<dbReference type="PANTHER" id="PTHR12992:SF11">
    <property type="entry name" value="MITOCHONDRIAL COENZYME A DIPHOSPHATASE NUDT8"/>
    <property type="match status" value="1"/>
</dbReference>
<organism evidence="10 11">
    <name type="scientific">Amycolatopsis thermophila</name>
    <dbReference type="NCBI Taxonomy" id="206084"/>
    <lineage>
        <taxon>Bacteria</taxon>
        <taxon>Bacillati</taxon>
        <taxon>Actinomycetota</taxon>
        <taxon>Actinomycetes</taxon>
        <taxon>Pseudonocardiales</taxon>
        <taxon>Pseudonocardiaceae</taxon>
        <taxon>Amycolatopsis</taxon>
    </lineage>
</organism>
<dbReference type="CDD" id="cd03426">
    <property type="entry name" value="NUDIX_CoAse_Nudt7"/>
    <property type="match status" value="1"/>
</dbReference>
<dbReference type="RefSeq" id="WP_306996655.1">
    <property type="nucleotide sequence ID" value="NZ_JAUSUT010000001.1"/>
</dbReference>
<evidence type="ECO:0000256" key="2">
    <source>
        <dbReference type="ARBA" id="ARBA00001946"/>
    </source>
</evidence>
<dbReference type="Gene3D" id="3.90.79.10">
    <property type="entry name" value="Nucleoside Triphosphate Pyrophosphohydrolase"/>
    <property type="match status" value="1"/>
</dbReference>
<evidence type="ECO:0000256" key="1">
    <source>
        <dbReference type="ARBA" id="ARBA00001936"/>
    </source>
</evidence>
<evidence type="ECO:0000313" key="10">
    <source>
        <dbReference type="EMBL" id="MDQ0381907.1"/>
    </source>
</evidence>
<reference evidence="10 11" key="1">
    <citation type="submission" date="2023-07" db="EMBL/GenBank/DDBJ databases">
        <title>Sequencing the genomes of 1000 actinobacteria strains.</title>
        <authorList>
            <person name="Klenk H.-P."/>
        </authorList>
    </citation>
    <scope>NUCLEOTIDE SEQUENCE [LARGE SCALE GENOMIC DNA]</scope>
    <source>
        <strain evidence="10 11">DSM 45805</strain>
    </source>
</reference>
<keyword evidence="4" id="KW-0479">Metal-binding</keyword>
<keyword evidence="5 8" id="KW-0378">Hydrolase</keyword>
<dbReference type="InterPro" id="IPR045121">
    <property type="entry name" value="CoAse"/>
</dbReference>
<dbReference type="Pfam" id="PF00293">
    <property type="entry name" value="NUDIX"/>
    <property type="match status" value="1"/>
</dbReference>
<dbReference type="InterPro" id="IPR020084">
    <property type="entry name" value="NUDIX_hydrolase_CS"/>
</dbReference>
<accession>A0ABU0F4D8</accession>
<dbReference type="PRINTS" id="PR00502">
    <property type="entry name" value="NUDIXFAMILY"/>
</dbReference>
<keyword evidence="6" id="KW-0460">Magnesium</keyword>
<dbReference type="InterPro" id="IPR000086">
    <property type="entry name" value="NUDIX_hydrolase_dom"/>
</dbReference>
<proteinExistence type="inferred from homology"/>
<keyword evidence="11" id="KW-1185">Reference proteome</keyword>
<evidence type="ECO:0000256" key="7">
    <source>
        <dbReference type="ARBA" id="ARBA00023211"/>
    </source>
</evidence>
<dbReference type="PROSITE" id="PS51462">
    <property type="entry name" value="NUDIX"/>
    <property type="match status" value="1"/>
</dbReference>
<dbReference type="EMBL" id="JAUSUT010000001">
    <property type="protein sequence ID" value="MDQ0381907.1"/>
    <property type="molecule type" value="Genomic_DNA"/>
</dbReference>
<dbReference type="PROSITE" id="PS00893">
    <property type="entry name" value="NUDIX_BOX"/>
    <property type="match status" value="1"/>
</dbReference>
<feature type="domain" description="Nudix hydrolase" evidence="9">
    <location>
        <begin position="17"/>
        <end position="151"/>
    </location>
</feature>
<comment type="cofactor">
    <cofactor evidence="1">
        <name>Mn(2+)</name>
        <dbReference type="ChEBI" id="CHEBI:29035"/>
    </cofactor>
</comment>
<evidence type="ECO:0000256" key="5">
    <source>
        <dbReference type="ARBA" id="ARBA00022801"/>
    </source>
</evidence>
<comment type="similarity">
    <text evidence="3 8">Belongs to the Nudix hydrolase family.</text>
</comment>
<protein>
    <submittedName>
        <fullName evidence="10">8-oxo-dGTP pyrophosphatase MutT (NUDIX family)</fullName>
    </submittedName>
</protein>
<evidence type="ECO:0000256" key="8">
    <source>
        <dbReference type="RuleBase" id="RU003476"/>
    </source>
</evidence>
<dbReference type="Proteomes" id="UP001229651">
    <property type="component" value="Unassembled WGS sequence"/>
</dbReference>
<evidence type="ECO:0000256" key="4">
    <source>
        <dbReference type="ARBA" id="ARBA00022723"/>
    </source>
</evidence>
<dbReference type="InterPro" id="IPR020476">
    <property type="entry name" value="Nudix_hydrolase"/>
</dbReference>
<evidence type="ECO:0000313" key="11">
    <source>
        <dbReference type="Proteomes" id="UP001229651"/>
    </source>
</evidence>
<dbReference type="SUPFAM" id="SSF55811">
    <property type="entry name" value="Nudix"/>
    <property type="match status" value="1"/>
</dbReference>
<keyword evidence="7" id="KW-0464">Manganese</keyword>
<comment type="caution">
    <text evidence="10">The sequence shown here is derived from an EMBL/GenBank/DDBJ whole genome shotgun (WGS) entry which is preliminary data.</text>
</comment>
<evidence type="ECO:0000256" key="3">
    <source>
        <dbReference type="ARBA" id="ARBA00005582"/>
    </source>
</evidence>
<evidence type="ECO:0000256" key="6">
    <source>
        <dbReference type="ARBA" id="ARBA00022842"/>
    </source>
</evidence>
<dbReference type="PANTHER" id="PTHR12992">
    <property type="entry name" value="NUDIX HYDROLASE"/>
    <property type="match status" value="1"/>
</dbReference>
<evidence type="ECO:0000259" key="9">
    <source>
        <dbReference type="PROSITE" id="PS51462"/>
    </source>
</evidence>
<comment type="cofactor">
    <cofactor evidence="2">
        <name>Mg(2+)</name>
        <dbReference type="ChEBI" id="CHEBI:18420"/>
    </cofactor>
</comment>
<sequence>MDIDLRDFERVAIPLDGRRAAAVAIVVSGADPAIWLTRRASGMRAHPGQFALPGGRLDAGEDAVAAALRELAEELGVTASRDECVGLLDDYPTRSGYVITPVVVRLGGTPRLRPNPAEVAHVDVIPVRDLAVEPRFLTIPESDRPVIQLPLVGHLVHAPTAAVLYQFREAALYGRTTRVAHLEQPVFAWR</sequence>
<name>A0ABU0F4D8_9PSEU</name>
<gene>
    <name evidence="10" type="ORF">FB470_005901</name>
</gene>
<dbReference type="InterPro" id="IPR015797">
    <property type="entry name" value="NUDIX_hydrolase-like_dom_sf"/>
</dbReference>